<reference evidence="1" key="1">
    <citation type="submission" date="2014-09" db="EMBL/GenBank/DDBJ databases">
        <authorList>
            <person name="Magalhaes I.L.F."/>
            <person name="Oliveira U."/>
            <person name="Santos F.R."/>
            <person name="Vidigal T.H.D.A."/>
            <person name="Brescovit A.D."/>
            <person name="Santos A.J."/>
        </authorList>
    </citation>
    <scope>NUCLEOTIDE SEQUENCE</scope>
    <source>
        <tissue evidence="1">Shoot tissue taken approximately 20 cm above the soil surface</tissue>
    </source>
</reference>
<evidence type="ECO:0000313" key="1">
    <source>
        <dbReference type="EMBL" id="JAD56621.1"/>
    </source>
</evidence>
<protein>
    <submittedName>
        <fullName evidence="1">Uncharacterized protein</fullName>
    </submittedName>
</protein>
<reference evidence="1" key="2">
    <citation type="journal article" date="2015" name="Data Brief">
        <title>Shoot transcriptome of the giant reed, Arundo donax.</title>
        <authorList>
            <person name="Barrero R.A."/>
            <person name="Guerrero F.D."/>
            <person name="Moolhuijzen P."/>
            <person name="Goolsby J.A."/>
            <person name="Tidwell J."/>
            <person name="Bellgard S.E."/>
            <person name="Bellgard M.I."/>
        </authorList>
    </citation>
    <scope>NUCLEOTIDE SEQUENCE</scope>
    <source>
        <tissue evidence="1">Shoot tissue taken approximately 20 cm above the soil surface</tissue>
    </source>
</reference>
<proteinExistence type="predicted"/>
<organism evidence="1">
    <name type="scientific">Arundo donax</name>
    <name type="common">Giant reed</name>
    <name type="synonym">Donax arundinaceus</name>
    <dbReference type="NCBI Taxonomy" id="35708"/>
    <lineage>
        <taxon>Eukaryota</taxon>
        <taxon>Viridiplantae</taxon>
        <taxon>Streptophyta</taxon>
        <taxon>Embryophyta</taxon>
        <taxon>Tracheophyta</taxon>
        <taxon>Spermatophyta</taxon>
        <taxon>Magnoliopsida</taxon>
        <taxon>Liliopsida</taxon>
        <taxon>Poales</taxon>
        <taxon>Poaceae</taxon>
        <taxon>PACMAD clade</taxon>
        <taxon>Arundinoideae</taxon>
        <taxon>Arundineae</taxon>
        <taxon>Arundo</taxon>
    </lineage>
</organism>
<name>A0A0A9AZW4_ARUDO</name>
<accession>A0A0A9AZW4</accession>
<dbReference type="EMBL" id="GBRH01241274">
    <property type="protein sequence ID" value="JAD56621.1"/>
    <property type="molecule type" value="Transcribed_RNA"/>
</dbReference>
<sequence length="59" mass="7182">MMQGGAFTVNVMVAILRIYNYLDEYMYSERNTRDEHHKRWRHFMSASFFADVLRGKDYL</sequence>
<dbReference type="AlphaFoldDB" id="A0A0A9AZW4"/>